<accession>A0A9X1S4D6</accession>
<comment type="caution">
    <text evidence="1">The sequence shown here is derived from an EMBL/GenBank/DDBJ whole genome shotgun (WGS) entry which is preliminary data.</text>
</comment>
<sequence length="313" mass="34842">MDRATRTPGAARARGAARALAVAFGGLPHTVGTVDSPPPHVAGDITGLWLRNGRSRERIIDPTSPEVVTMTTHGERLRDVWLAIESIGRGTVKPQRLVLWLDRPLSRTPRRLRVLQKRGLEIRFTDPGLGVHTKYWPYLSTERLDRPLVMSDDDIVYPATWLEELREAAAESPGCVIAHRAHVIGMSSESEFSPYSSWAPCESAEAHYTHFATSVSGQLLPPELQRAILADGTEFLHRAPTADDVWFHYQAVKNGFPTRQVLDRQQHWWFIPGSQETGLNAINVAGGENDRQMAATHTPGTRSRIWADAQTIN</sequence>
<reference evidence="1" key="1">
    <citation type="submission" date="2021-04" db="EMBL/GenBank/DDBJ databases">
        <title>Microbacterium tenobrionis sp. nov. and Microbacterium allomyrinae sp. nov., isolated from larvae of Tenobrio molitor and Allomyrina dichotoma, respectively.</title>
        <authorList>
            <person name="Lee S.D."/>
        </authorList>
    </citation>
    <scope>NUCLEOTIDE SEQUENCE</scope>
    <source>
        <strain evidence="1">BWT-G7</strain>
    </source>
</reference>
<organism evidence="1 2">
    <name type="scientific">Microbacterium allomyrinae</name>
    <dbReference type="NCBI Taxonomy" id="2830666"/>
    <lineage>
        <taxon>Bacteria</taxon>
        <taxon>Bacillati</taxon>
        <taxon>Actinomycetota</taxon>
        <taxon>Actinomycetes</taxon>
        <taxon>Micrococcales</taxon>
        <taxon>Microbacteriaceae</taxon>
        <taxon>Microbacterium</taxon>
    </lineage>
</organism>
<evidence type="ECO:0008006" key="3">
    <source>
        <dbReference type="Google" id="ProtNLM"/>
    </source>
</evidence>
<keyword evidence="2" id="KW-1185">Reference proteome</keyword>
<proteinExistence type="predicted"/>
<dbReference type="Proteomes" id="UP001139354">
    <property type="component" value="Unassembled WGS sequence"/>
</dbReference>
<dbReference type="RefSeq" id="WP_229385429.1">
    <property type="nucleotide sequence ID" value="NZ_JAGTTN010000005.1"/>
</dbReference>
<dbReference type="InterPro" id="IPR029044">
    <property type="entry name" value="Nucleotide-diphossugar_trans"/>
</dbReference>
<dbReference type="SUPFAM" id="SSF53448">
    <property type="entry name" value="Nucleotide-diphospho-sugar transferases"/>
    <property type="match status" value="1"/>
</dbReference>
<evidence type="ECO:0000313" key="2">
    <source>
        <dbReference type="Proteomes" id="UP001139354"/>
    </source>
</evidence>
<name>A0A9X1S4D6_9MICO</name>
<protein>
    <recommendedName>
        <fullName evidence="3">Glycosyltransferase</fullName>
    </recommendedName>
</protein>
<dbReference type="AlphaFoldDB" id="A0A9X1S4D6"/>
<dbReference type="EMBL" id="JAGTTN010000005">
    <property type="protein sequence ID" value="MCC2033417.1"/>
    <property type="molecule type" value="Genomic_DNA"/>
</dbReference>
<gene>
    <name evidence="1" type="ORF">KEC57_14605</name>
</gene>
<evidence type="ECO:0000313" key="1">
    <source>
        <dbReference type="EMBL" id="MCC2033417.1"/>
    </source>
</evidence>